<protein>
    <submittedName>
        <fullName evidence="3">Uncharacterized protein YlxW (UPF0749 family)</fullName>
    </submittedName>
</protein>
<keyword evidence="1" id="KW-0175">Coiled coil</keyword>
<name>A0A840YU88_9SPHN</name>
<keyword evidence="4" id="KW-1185">Reference proteome</keyword>
<gene>
    <name evidence="3" type="ORF">FHR23_000044</name>
</gene>
<sequence length="95" mass="10967">MGLFDNPFSMVVAIVLIVTIGRVMRSRNGEYRGRRDRADEFDPADQQAAAEAARLRDEVRTLKERVQVLERVITDNHRSSDLEAEIERLRNKNNV</sequence>
<feature type="coiled-coil region" evidence="1">
    <location>
        <begin position="45"/>
        <end position="72"/>
    </location>
</feature>
<evidence type="ECO:0000256" key="1">
    <source>
        <dbReference type="SAM" id="Coils"/>
    </source>
</evidence>
<reference evidence="3 4" key="1">
    <citation type="submission" date="2020-08" db="EMBL/GenBank/DDBJ databases">
        <title>Genomic Encyclopedia of Type Strains, Phase IV (KMG-IV): sequencing the most valuable type-strain genomes for metagenomic binning, comparative biology and taxonomic classification.</title>
        <authorList>
            <person name="Goeker M."/>
        </authorList>
    </citation>
    <scope>NUCLEOTIDE SEQUENCE [LARGE SCALE GENOMIC DNA]</scope>
    <source>
        <strain evidence="3 4">DSM 27203</strain>
    </source>
</reference>
<evidence type="ECO:0000313" key="4">
    <source>
        <dbReference type="Proteomes" id="UP000554342"/>
    </source>
</evidence>
<dbReference type="Proteomes" id="UP000554342">
    <property type="component" value="Unassembled WGS sequence"/>
</dbReference>
<feature type="transmembrane region" description="Helical" evidence="2">
    <location>
        <begin position="6"/>
        <end position="24"/>
    </location>
</feature>
<dbReference type="EMBL" id="JACIJI010000001">
    <property type="protein sequence ID" value="MBB5717137.1"/>
    <property type="molecule type" value="Genomic_DNA"/>
</dbReference>
<comment type="caution">
    <text evidence="3">The sequence shown here is derived from an EMBL/GenBank/DDBJ whole genome shotgun (WGS) entry which is preliminary data.</text>
</comment>
<evidence type="ECO:0000313" key="3">
    <source>
        <dbReference type="EMBL" id="MBB5717137.1"/>
    </source>
</evidence>
<proteinExistence type="predicted"/>
<dbReference type="AlphaFoldDB" id="A0A840YU88"/>
<dbReference type="RefSeq" id="WP_246359635.1">
    <property type="nucleotide sequence ID" value="NZ_BAABIF010000004.1"/>
</dbReference>
<organism evidence="3 4">
    <name type="scientific">Stakelama sediminis</name>
    <dbReference type="NCBI Taxonomy" id="463200"/>
    <lineage>
        <taxon>Bacteria</taxon>
        <taxon>Pseudomonadati</taxon>
        <taxon>Pseudomonadota</taxon>
        <taxon>Alphaproteobacteria</taxon>
        <taxon>Sphingomonadales</taxon>
        <taxon>Sphingomonadaceae</taxon>
        <taxon>Stakelama</taxon>
    </lineage>
</organism>
<keyword evidence="2" id="KW-1133">Transmembrane helix</keyword>
<evidence type="ECO:0000256" key="2">
    <source>
        <dbReference type="SAM" id="Phobius"/>
    </source>
</evidence>
<keyword evidence="2" id="KW-0472">Membrane</keyword>
<accession>A0A840YU88</accession>
<keyword evidence="2" id="KW-0812">Transmembrane</keyword>